<name>A0A1H1BXB1_9EURY</name>
<organism evidence="3 4">
    <name type="scientific">Halopelagius longus</name>
    <dbReference type="NCBI Taxonomy" id="1236180"/>
    <lineage>
        <taxon>Archaea</taxon>
        <taxon>Methanobacteriati</taxon>
        <taxon>Methanobacteriota</taxon>
        <taxon>Stenosarchaea group</taxon>
        <taxon>Halobacteria</taxon>
        <taxon>Halobacteriales</taxon>
        <taxon>Haloferacaceae</taxon>
    </lineage>
</organism>
<dbReference type="AlphaFoldDB" id="A0A1H1BXB1"/>
<reference evidence="3" key="2">
    <citation type="submission" date="2016-10" db="EMBL/GenBank/DDBJ databases">
        <authorList>
            <person name="de Groot N.N."/>
        </authorList>
    </citation>
    <scope>NUCLEOTIDE SEQUENCE [LARGE SCALE GENOMIC DNA]</scope>
    <source>
        <strain evidence="3">CGMCC 1.12397</strain>
    </source>
</reference>
<reference evidence="2 5" key="3">
    <citation type="submission" date="2018-07" db="EMBL/GenBank/DDBJ databases">
        <title>Genome sequence of extremly halophilic archaeon Halopelagius longus strain BC12-B1.</title>
        <authorList>
            <person name="Zhang X."/>
        </authorList>
    </citation>
    <scope>NUCLEOTIDE SEQUENCE [LARGE SCALE GENOMIC DNA]</scope>
    <source>
        <strain evidence="2 5">BC12-B1</strain>
    </source>
</reference>
<keyword evidence="1" id="KW-0812">Transmembrane</keyword>
<accession>A0A1H1BXB1</accession>
<dbReference type="EMBL" id="QQST01000001">
    <property type="protein sequence ID" value="RDI70965.1"/>
    <property type="molecule type" value="Genomic_DNA"/>
</dbReference>
<protein>
    <submittedName>
        <fullName evidence="3">Uncharacterized protein</fullName>
    </submittedName>
</protein>
<evidence type="ECO:0000313" key="2">
    <source>
        <dbReference type="EMBL" id="RDI70965.1"/>
    </source>
</evidence>
<dbReference type="Proteomes" id="UP000199289">
    <property type="component" value="Unassembled WGS sequence"/>
</dbReference>
<dbReference type="Proteomes" id="UP000255421">
    <property type="component" value="Unassembled WGS sequence"/>
</dbReference>
<proteinExistence type="predicted"/>
<evidence type="ECO:0000256" key="1">
    <source>
        <dbReference type="SAM" id="Phobius"/>
    </source>
</evidence>
<evidence type="ECO:0000313" key="3">
    <source>
        <dbReference type="EMBL" id="SDQ56531.1"/>
    </source>
</evidence>
<dbReference type="RefSeq" id="WP_092536617.1">
    <property type="nucleotide sequence ID" value="NZ_FNKQ01000002.1"/>
</dbReference>
<keyword evidence="1" id="KW-1133">Transmembrane helix</keyword>
<keyword evidence="1" id="KW-0472">Membrane</keyword>
<gene>
    <name evidence="2" type="ORF">DWB78_04060</name>
    <name evidence="3" type="ORF">SAMN05216278_2002</name>
</gene>
<feature type="transmembrane region" description="Helical" evidence="1">
    <location>
        <begin position="32"/>
        <end position="54"/>
    </location>
</feature>
<dbReference type="EMBL" id="FNKQ01000002">
    <property type="protein sequence ID" value="SDQ56531.1"/>
    <property type="molecule type" value="Genomic_DNA"/>
</dbReference>
<sequence length="285" mass="30012">MTRDRLVGAGVVAFAVVGAAASVSVFVGGSGLAVRAFLLLFGVGFFAAGVLGAAEAVQRGHQALRFVLTPVRSAEDSPSDTSWVRLTGTASMGNRTVRTAFGEDALAATTNVAKRERFTGVPRPSAKIGIDFEDTESAAFEIDRGTTLALGGDCRVVGGRTETLTAGDDSAREIDAVQSFLRARDAESDAEPSRGPVFEHVLNVSESTVRPGDTVSVFGRVRVEPDGRGSVVRPAGRFENRPLLSTTGWRPVVRRVVRRLLVTAALSVLFLAAGAYLLWMGGVGY</sequence>
<feature type="transmembrane region" description="Helical" evidence="1">
    <location>
        <begin position="260"/>
        <end position="279"/>
    </location>
</feature>
<reference evidence="4" key="1">
    <citation type="submission" date="2016-10" db="EMBL/GenBank/DDBJ databases">
        <authorList>
            <person name="Varghese N."/>
            <person name="Submissions S."/>
        </authorList>
    </citation>
    <scope>NUCLEOTIDE SEQUENCE [LARGE SCALE GENOMIC DNA]</scope>
    <source>
        <strain evidence="4">CGMCC 1.12397</strain>
    </source>
</reference>
<evidence type="ECO:0000313" key="5">
    <source>
        <dbReference type="Proteomes" id="UP000255421"/>
    </source>
</evidence>
<keyword evidence="5" id="KW-1185">Reference proteome</keyword>
<evidence type="ECO:0000313" key="4">
    <source>
        <dbReference type="Proteomes" id="UP000199289"/>
    </source>
</evidence>